<name>A0A9P0CL24_9CUCU</name>
<organism evidence="3 4">
    <name type="scientific">Psylliodes chrysocephalus</name>
    <dbReference type="NCBI Taxonomy" id="3402493"/>
    <lineage>
        <taxon>Eukaryota</taxon>
        <taxon>Metazoa</taxon>
        <taxon>Ecdysozoa</taxon>
        <taxon>Arthropoda</taxon>
        <taxon>Hexapoda</taxon>
        <taxon>Insecta</taxon>
        <taxon>Pterygota</taxon>
        <taxon>Neoptera</taxon>
        <taxon>Endopterygota</taxon>
        <taxon>Coleoptera</taxon>
        <taxon>Polyphaga</taxon>
        <taxon>Cucujiformia</taxon>
        <taxon>Chrysomeloidea</taxon>
        <taxon>Chrysomelidae</taxon>
        <taxon>Galerucinae</taxon>
        <taxon>Alticini</taxon>
        <taxon>Psylliodes</taxon>
    </lineage>
</organism>
<feature type="transmembrane region" description="Helical" evidence="2">
    <location>
        <begin position="6"/>
        <end position="27"/>
    </location>
</feature>
<gene>
    <name evidence="3" type="ORF">PSYICH_LOCUS2871</name>
</gene>
<feature type="compositionally biased region" description="Basic and acidic residues" evidence="1">
    <location>
        <begin position="38"/>
        <end position="47"/>
    </location>
</feature>
<accession>A0A9P0CL24</accession>
<evidence type="ECO:0000256" key="2">
    <source>
        <dbReference type="SAM" id="Phobius"/>
    </source>
</evidence>
<evidence type="ECO:0000313" key="3">
    <source>
        <dbReference type="EMBL" id="CAH1101109.1"/>
    </source>
</evidence>
<feature type="compositionally biased region" description="Basic and acidic residues" evidence="1">
    <location>
        <begin position="151"/>
        <end position="173"/>
    </location>
</feature>
<feature type="compositionally biased region" description="Basic residues" evidence="1">
    <location>
        <begin position="98"/>
        <end position="110"/>
    </location>
</feature>
<dbReference type="Proteomes" id="UP001153636">
    <property type="component" value="Chromosome 11"/>
</dbReference>
<keyword evidence="2" id="KW-1133">Transmembrane helix</keyword>
<evidence type="ECO:0000313" key="4">
    <source>
        <dbReference type="Proteomes" id="UP001153636"/>
    </source>
</evidence>
<feature type="compositionally biased region" description="Basic residues" evidence="1">
    <location>
        <begin position="301"/>
        <end position="315"/>
    </location>
</feature>
<feature type="region of interest" description="Disordered" evidence="1">
    <location>
        <begin position="151"/>
        <end position="196"/>
    </location>
</feature>
<dbReference type="OrthoDB" id="6747438at2759"/>
<keyword evidence="2" id="KW-0812">Transmembrane</keyword>
<sequence>MGPNINYNTFLFKFFIYFCLVCVVLSASQKSHQKREIHRIVLKERSPRSHKKHANHSHNQSRKRGHKNKVKKDSDESVSSSFEDSSSNEDSFEEIFNRHKPHQKKTHKKQQSYQHSRFPPNLDIEESRHHSFRDDLSPFSNNEWIPLHTDYHHSSSENHHHSSIQDHRREKDRRIKRKPKKHSHNKSHNNKNKPYGIEFTTSFPSLQFDTSTFYPPIDVLSNFQALNKNILQTNPSSIIPISLEQTTVKDTSDKLKNHKTSYDVTEGQGSDLRELILVPDQPDYGQIDFGPTEKDLGGHGPRSRGSIRFRTRSNY</sequence>
<evidence type="ECO:0000256" key="1">
    <source>
        <dbReference type="SAM" id="MobiDB-lite"/>
    </source>
</evidence>
<feature type="compositionally biased region" description="Basic residues" evidence="1">
    <location>
        <begin position="48"/>
        <end position="70"/>
    </location>
</feature>
<reference evidence="3" key="1">
    <citation type="submission" date="2022-01" db="EMBL/GenBank/DDBJ databases">
        <authorList>
            <person name="King R."/>
        </authorList>
    </citation>
    <scope>NUCLEOTIDE SEQUENCE</scope>
</reference>
<keyword evidence="2" id="KW-0472">Membrane</keyword>
<dbReference type="EMBL" id="OV651823">
    <property type="protein sequence ID" value="CAH1101109.1"/>
    <property type="molecule type" value="Genomic_DNA"/>
</dbReference>
<feature type="compositionally biased region" description="Basic residues" evidence="1">
    <location>
        <begin position="174"/>
        <end position="191"/>
    </location>
</feature>
<proteinExistence type="predicted"/>
<protein>
    <submittedName>
        <fullName evidence="3">Uncharacterized protein</fullName>
    </submittedName>
</protein>
<dbReference type="AlphaFoldDB" id="A0A9P0CL24"/>
<keyword evidence="4" id="KW-1185">Reference proteome</keyword>
<feature type="region of interest" description="Disordered" evidence="1">
    <location>
        <begin position="34"/>
        <end position="123"/>
    </location>
</feature>
<feature type="region of interest" description="Disordered" evidence="1">
    <location>
        <begin position="290"/>
        <end position="315"/>
    </location>
</feature>